<dbReference type="Gene3D" id="1.10.10.60">
    <property type="entry name" value="Homeodomain-like"/>
    <property type="match status" value="1"/>
</dbReference>
<dbReference type="PROSITE" id="PS50977">
    <property type="entry name" value="HTH_TETR_2"/>
    <property type="match status" value="1"/>
</dbReference>
<dbReference type="Pfam" id="PF00440">
    <property type="entry name" value="TetR_N"/>
    <property type="match status" value="1"/>
</dbReference>
<dbReference type="Gene3D" id="1.10.357.10">
    <property type="entry name" value="Tetracycline Repressor, domain 2"/>
    <property type="match status" value="1"/>
</dbReference>
<evidence type="ECO:0000256" key="2">
    <source>
        <dbReference type="ARBA" id="ARBA00023125"/>
    </source>
</evidence>
<dbReference type="GO" id="GO:0003677">
    <property type="term" value="F:DNA binding"/>
    <property type="evidence" value="ECO:0007669"/>
    <property type="project" value="UniProtKB-UniRule"/>
</dbReference>
<dbReference type="InterPro" id="IPR001647">
    <property type="entry name" value="HTH_TetR"/>
</dbReference>
<dbReference type="PANTHER" id="PTHR47506:SF1">
    <property type="entry name" value="HTH-TYPE TRANSCRIPTIONAL REGULATOR YJDC"/>
    <property type="match status" value="1"/>
</dbReference>
<keyword evidence="2 4" id="KW-0238">DNA-binding</keyword>
<dbReference type="RefSeq" id="WP_171836273.1">
    <property type="nucleotide sequence ID" value="NZ_CP053708.1"/>
</dbReference>
<sequence>MGRHKKFDPDIALAAALDVFRRQGFEGTSLTDLTKAMGIQRPSLYAAFGSKEELFRKALERYRSECPVFSAIACGESSARAMAERLLYGSADQQLDGAQPPGCLITLGAVLCSDEHFSVRQLLADTRRTTQEALQTRFDRAVTDGELPDGTDTASLACYLMAVVHGMAVLVASGTSRSALRDVAAFALRAWPTKPDCH</sequence>
<keyword evidence="7" id="KW-1185">Reference proteome</keyword>
<feature type="domain" description="HTH tetR-type" evidence="5">
    <location>
        <begin position="6"/>
        <end position="66"/>
    </location>
</feature>
<dbReference type="SUPFAM" id="SSF46689">
    <property type="entry name" value="Homeodomain-like"/>
    <property type="match status" value="1"/>
</dbReference>
<dbReference type="PROSITE" id="PS01081">
    <property type="entry name" value="HTH_TETR_1"/>
    <property type="match status" value="1"/>
</dbReference>
<dbReference type="EMBL" id="CP053708">
    <property type="protein sequence ID" value="QKE90846.1"/>
    <property type="molecule type" value="Genomic_DNA"/>
</dbReference>
<dbReference type="Pfam" id="PF16925">
    <property type="entry name" value="TetR_C_13"/>
    <property type="match status" value="1"/>
</dbReference>
<organism evidence="6 7">
    <name type="scientific">Lichenicola cladoniae</name>
    <dbReference type="NCBI Taxonomy" id="1484109"/>
    <lineage>
        <taxon>Bacteria</taxon>
        <taxon>Pseudomonadati</taxon>
        <taxon>Pseudomonadota</taxon>
        <taxon>Alphaproteobacteria</taxon>
        <taxon>Acetobacterales</taxon>
        <taxon>Acetobacteraceae</taxon>
        <taxon>Lichenicola</taxon>
    </lineage>
</organism>
<evidence type="ECO:0000313" key="7">
    <source>
        <dbReference type="Proteomes" id="UP000500767"/>
    </source>
</evidence>
<evidence type="ECO:0000259" key="5">
    <source>
        <dbReference type="PROSITE" id="PS50977"/>
    </source>
</evidence>
<dbReference type="InterPro" id="IPR036271">
    <property type="entry name" value="Tet_transcr_reg_TetR-rel_C_sf"/>
</dbReference>
<evidence type="ECO:0000256" key="4">
    <source>
        <dbReference type="PROSITE-ProRule" id="PRU00335"/>
    </source>
</evidence>
<dbReference type="KEGG" id="lck:HN018_13075"/>
<dbReference type="SUPFAM" id="SSF48498">
    <property type="entry name" value="Tetracyclin repressor-like, C-terminal domain"/>
    <property type="match status" value="1"/>
</dbReference>
<dbReference type="Proteomes" id="UP000500767">
    <property type="component" value="Chromosome"/>
</dbReference>
<dbReference type="PANTHER" id="PTHR47506">
    <property type="entry name" value="TRANSCRIPTIONAL REGULATORY PROTEIN"/>
    <property type="match status" value="1"/>
</dbReference>
<keyword evidence="3" id="KW-0804">Transcription</keyword>
<dbReference type="PRINTS" id="PR00455">
    <property type="entry name" value="HTHTETR"/>
</dbReference>
<dbReference type="InterPro" id="IPR009057">
    <property type="entry name" value="Homeodomain-like_sf"/>
</dbReference>
<evidence type="ECO:0000313" key="6">
    <source>
        <dbReference type="EMBL" id="QKE90846.1"/>
    </source>
</evidence>
<accession>A0A6M8HRC7</accession>
<dbReference type="InterPro" id="IPR011075">
    <property type="entry name" value="TetR_C"/>
</dbReference>
<gene>
    <name evidence="6" type="ORF">HN018_13075</name>
</gene>
<evidence type="ECO:0000256" key="3">
    <source>
        <dbReference type="ARBA" id="ARBA00023163"/>
    </source>
</evidence>
<name>A0A6M8HRC7_9PROT</name>
<feature type="DNA-binding region" description="H-T-H motif" evidence="4">
    <location>
        <begin position="29"/>
        <end position="48"/>
    </location>
</feature>
<dbReference type="AlphaFoldDB" id="A0A6M8HRC7"/>
<proteinExistence type="predicted"/>
<reference evidence="6 7" key="1">
    <citation type="journal article" date="2014" name="World J. Microbiol. Biotechnol.">
        <title>Biodiversity and physiological characteristics of Antarctic and Arctic lichens-associated bacteria.</title>
        <authorList>
            <person name="Lee Y.M."/>
            <person name="Kim E.H."/>
            <person name="Lee H.K."/>
            <person name="Hong S.G."/>
        </authorList>
    </citation>
    <scope>NUCLEOTIDE SEQUENCE [LARGE SCALE GENOMIC DNA]</scope>
    <source>
        <strain evidence="6 7">PAMC 26569</strain>
    </source>
</reference>
<evidence type="ECO:0000256" key="1">
    <source>
        <dbReference type="ARBA" id="ARBA00023015"/>
    </source>
</evidence>
<protein>
    <submittedName>
        <fullName evidence="6">TetR/AcrR family transcriptional regulator</fullName>
    </submittedName>
</protein>
<dbReference type="InterPro" id="IPR023772">
    <property type="entry name" value="DNA-bd_HTH_TetR-type_CS"/>
</dbReference>
<keyword evidence="1" id="KW-0805">Transcription regulation</keyword>